<dbReference type="NCBIfam" id="TIGR02354">
    <property type="entry name" value="thiF_fam2"/>
    <property type="match status" value="1"/>
</dbReference>
<dbReference type="PANTHER" id="PTHR43267">
    <property type="entry name" value="TRNA THREONYLCARBAMOYLADENOSINE DEHYDRATASE"/>
    <property type="match status" value="1"/>
</dbReference>
<evidence type="ECO:0000313" key="3">
    <source>
        <dbReference type="Proteomes" id="UP000813420"/>
    </source>
</evidence>
<dbReference type="PANTHER" id="PTHR43267:SF3">
    <property type="entry name" value="THIF PROTEIN"/>
    <property type="match status" value="1"/>
</dbReference>
<dbReference type="NCBIfam" id="NF006395">
    <property type="entry name" value="PRK08644.1"/>
    <property type="match status" value="1"/>
</dbReference>
<dbReference type="InterPro" id="IPR000594">
    <property type="entry name" value="ThiF_NAD_FAD-bd"/>
</dbReference>
<dbReference type="RefSeq" id="WP_094078755.1">
    <property type="nucleotide sequence ID" value="NZ_CABMJS010000019.1"/>
</dbReference>
<keyword evidence="2" id="KW-0808">Transferase</keyword>
<dbReference type="Gene3D" id="3.40.50.720">
    <property type="entry name" value="NAD(P)-binding Rossmann-like Domain"/>
    <property type="match status" value="1"/>
</dbReference>
<dbReference type="SUPFAM" id="SSF69572">
    <property type="entry name" value="Activating enzymes of the ubiquitin-like proteins"/>
    <property type="match status" value="1"/>
</dbReference>
<dbReference type="GO" id="GO:0061504">
    <property type="term" value="P:cyclic threonylcarbamoyladenosine biosynthetic process"/>
    <property type="evidence" value="ECO:0007669"/>
    <property type="project" value="TreeGrafter"/>
</dbReference>
<evidence type="ECO:0000313" key="2">
    <source>
        <dbReference type="EMBL" id="HJH50818.1"/>
    </source>
</evidence>
<comment type="caution">
    <text evidence="2">The sequence shown here is derived from an EMBL/GenBank/DDBJ whole genome shotgun (WGS) entry which is preliminary data.</text>
</comment>
<dbReference type="GO" id="GO:0008641">
    <property type="term" value="F:ubiquitin-like modifier activating enzyme activity"/>
    <property type="evidence" value="ECO:0007669"/>
    <property type="project" value="InterPro"/>
</dbReference>
<dbReference type="OrthoDB" id="9804286at2"/>
<reference evidence="2" key="1">
    <citation type="journal article" date="2021" name="PeerJ">
        <title>Extensive microbial diversity within the chicken gut microbiome revealed by metagenomics and culture.</title>
        <authorList>
            <person name="Gilroy R."/>
            <person name="Ravi A."/>
            <person name="Getino M."/>
            <person name="Pursley I."/>
            <person name="Horton D.L."/>
            <person name="Alikhan N.F."/>
            <person name="Baker D."/>
            <person name="Gharbi K."/>
            <person name="Hall N."/>
            <person name="Watson M."/>
            <person name="Adriaenssens E.M."/>
            <person name="Foster-Nyarko E."/>
            <person name="Jarju S."/>
            <person name="Secka A."/>
            <person name="Antonio M."/>
            <person name="Oren A."/>
            <person name="Chaudhuri R.R."/>
            <person name="La Ragione R."/>
            <person name="Hildebrand F."/>
            <person name="Pallen M.J."/>
        </authorList>
    </citation>
    <scope>NUCLEOTIDE SEQUENCE</scope>
    <source>
        <strain evidence="2">USAMLcec4-12693</strain>
    </source>
</reference>
<dbReference type="InterPro" id="IPR035985">
    <property type="entry name" value="Ubiquitin-activating_enz"/>
</dbReference>
<dbReference type="AlphaFoldDB" id="A0A9D2VZN9"/>
<name>A0A9D2VZN9_9FIRM</name>
<dbReference type="InterPro" id="IPR045886">
    <property type="entry name" value="ThiF/MoeB/HesA"/>
</dbReference>
<dbReference type="InterPro" id="IPR012729">
    <property type="entry name" value="ThiF_fam2"/>
</dbReference>
<dbReference type="CDD" id="cd01487">
    <property type="entry name" value="E1_ThiF_like"/>
    <property type="match status" value="1"/>
</dbReference>
<dbReference type="GO" id="GO:0061503">
    <property type="term" value="F:tRNA threonylcarbamoyladenosine dehydratase"/>
    <property type="evidence" value="ECO:0007669"/>
    <property type="project" value="TreeGrafter"/>
</dbReference>
<dbReference type="Pfam" id="PF00899">
    <property type="entry name" value="ThiF"/>
    <property type="match status" value="1"/>
</dbReference>
<dbReference type="Proteomes" id="UP000813420">
    <property type="component" value="Unassembled WGS sequence"/>
</dbReference>
<organism evidence="2 3">
    <name type="scientific">Merdimonas faecis</name>
    <dbReference type="NCBI Taxonomy" id="1653435"/>
    <lineage>
        <taxon>Bacteria</taxon>
        <taxon>Bacillati</taxon>
        <taxon>Bacillota</taxon>
        <taxon>Clostridia</taxon>
        <taxon>Lachnospirales</taxon>
        <taxon>Lachnospiraceae</taxon>
        <taxon>Merdimonas</taxon>
    </lineage>
</organism>
<proteinExistence type="predicted"/>
<keyword evidence="2" id="KW-0548">Nucleotidyltransferase</keyword>
<dbReference type="GO" id="GO:0016779">
    <property type="term" value="F:nucleotidyltransferase activity"/>
    <property type="evidence" value="ECO:0007669"/>
    <property type="project" value="UniProtKB-KW"/>
</dbReference>
<gene>
    <name evidence="2" type="primary">thiF</name>
    <name evidence="2" type="ORF">K8V39_11205</name>
</gene>
<protein>
    <submittedName>
        <fullName evidence="2">Sulfur carrier protein ThiS adenylyltransferase ThiF</fullName>
    </submittedName>
</protein>
<accession>A0A9D2VZN9</accession>
<dbReference type="EMBL" id="DYXE01000089">
    <property type="protein sequence ID" value="HJH50818.1"/>
    <property type="molecule type" value="Genomic_DNA"/>
</dbReference>
<reference evidence="2" key="2">
    <citation type="submission" date="2021-09" db="EMBL/GenBank/DDBJ databases">
        <authorList>
            <person name="Gilroy R."/>
        </authorList>
    </citation>
    <scope>NUCLEOTIDE SEQUENCE</scope>
    <source>
        <strain evidence="2">USAMLcec4-12693</strain>
    </source>
</reference>
<evidence type="ECO:0000259" key="1">
    <source>
        <dbReference type="Pfam" id="PF00899"/>
    </source>
</evidence>
<feature type="domain" description="THIF-type NAD/FAD binding fold" evidence="1">
    <location>
        <begin position="18"/>
        <end position="207"/>
    </location>
</feature>
<sequence>MRLTREEIQEALRERHTNQMQDRLEQGKVAVAGLGGLGSNVAFSLARIGVGHLHLIDFDRVDISNLNRQQYLMRHIGMYKTEALKEELLEINPYLEIRTDCVRVTEDNLEELFREDEIVCEAFDVPECKAMLVNGILERCPGKTIVSASGMAGYGNSNAIQTRKITKHFYLCGDEVSDSRAGLGLMAPRVMICAGHEANLITQLIIEKE</sequence>